<proteinExistence type="predicted"/>
<sequence length="394" mass="42782">MATVTHYIYSNYDSEDRERLEAETGQLDADVDVADPWLTGKSFAISKRIANAPRFVAATIAYDDWASAGTSANFGNRVIETGEEENVSEWYRTLSRKASGGSSRVSTPPSPRRNSASSKKSPPRGIDKSWFLSRALEASRSLENEGSSSEHLRGSKTPQTQTLADILARDPPPLPSEAPYTPPVWLSIGPGNKGFDMLQKSGWEEGEALGRASRSRGGLGYAGKGNGKNGKSMQDEEVMLLDEIKKEVIDLSMLDGNIIDLTEMDDEAEEDQGGGFAAPENANCPTLPVLSDHLENTLSDLDHSPRALLTPLPTILKADKLGIGLKAKTVGSGLYREPVKRVTHSQAAVSAHVRASEALRRTKKLVGKGSRGFARLKKKEEEGRRNMLAYLNAD</sequence>
<dbReference type="PANTHER" id="PTHR20923:SF1">
    <property type="entry name" value="G PATCH DOMAIN AND ANKYRIN REPEAT-CONTAINING PROTEIN 1"/>
    <property type="match status" value="1"/>
</dbReference>
<dbReference type="OrthoDB" id="2538319at2759"/>
<feature type="region of interest" description="Disordered" evidence="1">
    <location>
        <begin position="98"/>
        <end position="126"/>
    </location>
</feature>
<dbReference type="InterPro" id="IPR000467">
    <property type="entry name" value="G_patch_dom"/>
</dbReference>
<feature type="compositionally biased region" description="Basic and acidic residues" evidence="1">
    <location>
        <begin position="141"/>
        <end position="153"/>
    </location>
</feature>
<protein>
    <recommendedName>
        <fullName evidence="2">G-patch domain-containing protein</fullName>
    </recommendedName>
</protein>
<feature type="region of interest" description="Disordered" evidence="1">
    <location>
        <begin position="209"/>
        <end position="230"/>
    </location>
</feature>
<evidence type="ECO:0000259" key="2">
    <source>
        <dbReference type="PROSITE" id="PS50174"/>
    </source>
</evidence>
<dbReference type="EMBL" id="SGPK01000176">
    <property type="protein sequence ID" value="THH06776.1"/>
    <property type="molecule type" value="Genomic_DNA"/>
</dbReference>
<dbReference type="InterPro" id="IPR039146">
    <property type="entry name" value="GPANK1"/>
</dbReference>
<organism evidence="3 4">
    <name type="scientific">Phellinidium pouzarii</name>
    <dbReference type="NCBI Taxonomy" id="167371"/>
    <lineage>
        <taxon>Eukaryota</taxon>
        <taxon>Fungi</taxon>
        <taxon>Dikarya</taxon>
        <taxon>Basidiomycota</taxon>
        <taxon>Agaricomycotina</taxon>
        <taxon>Agaricomycetes</taxon>
        <taxon>Hymenochaetales</taxon>
        <taxon>Hymenochaetaceae</taxon>
        <taxon>Phellinidium</taxon>
    </lineage>
</organism>
<dbReference type="PROSITE" id="PS50174">
    <property type="entry name" value="G_PATCH"/>
    <property type="match status" value="1"/>
</dbReference>
<evidence type="ECO:0000313" key="3">
    <source>
        <dbReference type="EMBL" id="THH06776.1"/>
    </source>
</evidence>
<dbReference type="AlphaFoldDB" id="A0A4S4L5L5"/>
<gene>
    <name evidence="3" type="ORF">EW145_g3849</name>
</gene>
<accession>A0A4S4L5L5</accession>
<feature type="compositionally biased region" description="Low complexity" evidence="1">
    <location>
        <begin position="99"/>
        <end position="115"/>
    </location>
</feature>
<evidence type="ECO:0000313" key="4">
    <source>
        <dbReference type="Proteomes" id="UP000308199"/>
    </source>
</evidence>
<dbReference type="PANTHER" id="PTHR20923">
    <property type="entry name" value="BAT4 PROTEIN-RELATED"/>
    <property type="match status" value="1"/>
</dbReference>
<feature type="domain" description="G-patch" evidence="2">
    <location>
        <begin position="190"/>
        <end position="219"/>
    </location>
</feature>
<name>A0A4S4L5L5_9AGAM</name>
<evidence type="ECO:0000256" key="1">
    <source>
        <dbReference type="SAM" id="MobiDB-lite"/>
    </source>
</evidence>
<dbReference type="Proteomes" id="UP000308199">
    <property type="component" value="Unassembled WGS sequence"/>
</dbReference>
<reference evidence="3 4" key="1">
    <citation type="submission" date="2019-02" db="EMBL/GenBank/DDBJ databases">
        <title>Genome sequencing of the rare red list fungi Phellinidium pouzarii.</title>
        <authorList>
            <person name="Buettner E."/>
            <person name="Kellner H."/>
        </authorList>
    </citation>
    <scope>NUCLEOTIDE SEQUENCE [LARGE SCALE GENOMIC DNA]</scope>
    <source>
        <strain evidence="3 4">DSM 108285</strain>
    </source>
</reference>
<feature type="compositionally biased region" description="Gly residues" evidence="1">
    <location>
        <begin position="217"/>
        <end position="228"/>
    </location>
</feature>
<comment type="caution">
    <text evidence="3">The sequence shown here is derived from an EMBL/GenBank/DDBJ whole genome shotgun (WGS) entry which is preliminary data.</text>
</comment>
<keyword evidence="4" id="KW-1185">Reference proteome</keyword>
<dbReference type="GO" id="GO:0003676">
    <property type="term" value="F:nucleic acid binding"/>
    <property type="evidence" value="ECO:0007669"/>
    <property type="project" value="InterPro"/>
</dbReference>
<feature type="region of interest" description="Disordered" evidence="1">
    <location>
        <begin position="141"/>
        <end position="160"/>
    </location>
</feature>